<protein>
    <recommendedName>
        <fullName evidence="3">Lipoprotein</fullName>
    </recommendedName>
</protein>
<evidence type="ECO:0000313" key="2">
    <source>
        <dbReference type="Proteomes" id="UP000280842"/>
    </source>
</evidence>
<dbReference type="AlphaFoldDB" id="A0A3M0C4S3"/>
<dbReference type="PROSITE" id="PS51257">
    <property type="entry name" value="PROKAR_LIPOPROTEIN"/>
    <property type="match status" value="1"/>
</dbReference>
<accession>A0A3M0C4S3</accession>
<evidence type="ECO:0000313" key="1">
    <source>
        <dbReference type="EMBL" id="RMA97932.1"/>
    </source>
</evidence>
<name>A0A3M0C4S3_9AQUI</name>
<keyword evidence="2" id="KW-1185">Reference proteome</keyword>
<reference evidence="1 2" key="1">
    <citation type="submission" date="2018-10" db="EMBL/GenBank/DDBJ databases">
        <title>Genomic Encyclopedia of Archaeal and Bacterial Type Strains, Phase II (KMG-II): from individual species to whole genera.</title>
        <authorList>
            <person name="Goeker M."/>
        </authorList>
    </citation>
    <scope>NUCLEOTIDE SEQUENCE [LARGE SCALE GENOMIC DNA]</scope>
    <source>
        <strain evidence="1 2">VM1</strain>
    </source>
</reference>
<organism evidence="1 2">
    <name type="scientific">Hydrogenothermus marinus</name>
    <dbReference type="NCBI Taxonomy" id="133270"/>
    <lineage>
        <taxon>Bacteria</taxon>
        <taxon>Pseudomonadati</taxon>
        <taxon>Aquificota</taxon>
        <taxon>Aquificia</taxon>
        <taxon>Aquificales</taxon>
        <taxon>Hydrogenothermaceae</taxon>
        <taxon>Hydrogenothermus</taxon>
    </lineage>
</organism>
<proteinExistence type="predicted"/>
<dbReference type="RefSeq" id="WP_121922694.1">
    <property type="nucleotide sequence ID" value="NZ_REFO01000010.1"/>
</dbReference>
<dbReference type="Proteomes" id="UP000280842">
    <property type="component" value="Unassembled WGS sequence"/>
</dbReference>
<sequence>MVRILAIFLVFIFSCSVKKESCKLQIENLKQEQQKLPKSFKTKGLVYLKGLPAIFKGYFNKNEKISIFTPFGQKLASFEKNEDLVCIEFNGLKQCGKNLLSILDIDIPINLKNIILGKVDIENADKVYCSEEGVIVEKDNIKYIFEKNRLKKVIYQNYKLIYSYYEDKKVINVYDGDRKISSISIKSIDKI</sequence>
<dbReference type="EMBL" id="REFO01000010">
    <property type="protein sequence ID" value="RMA97932.1"/>
    <property type="molecule type" value="Genomic_DNA"/>
</dbReference>
<evidence type="ECO:0008006" key="3">
    <source>
        <dbReference type="Google" id="ProtNLM"/>
    </source>
</evidence>
<gene>
    <name evidence="1" type="ORF">CLV39_0568</name>
</gene>
<comment type="caution">
    <text evidence="1">The sequence shown here is derived from an EMBL/GenBank/DDBJ whole genome shotgun (WGS) entry which is preliminary data.</text>
</comment>